<dbReference type="SUPFAM" id="SSF54001">
    <property type="entry name" value="Cysteine proteinases"/>
    <property type="match status" value="1"/>
</dbReference>
<dbReference type="InterPro" id="IPR038765">
    <property type="entry name" value="Papain-like_cys_pep_sf"/>
</dbReference>
<gene>
    <name evidence="5" type="ORF">T459_11570</name>
</gene>
<organism evidence="5 6">
    <name type="scientific">Capsicum annuum</name>
    <name type="common">Capsicum pepper</name>
    <dbReference type="NCBI Taxonomy" id="4072"/>
    <lineage>
        <taxon>Eukaryota</taxon>
        <taxon>Viridiplantae</taxon>
        <taxon>Streptophyta</taxon>
        <taxon>Embryophyta</taxon>
        <taxon>Tracheophyta</taxon>
        <taxon>Spermatophyta</taxon>
        <taxon>Magnoliopsida</taxon>
        <taxon>eudicotyledons</taxon>
        <taxon>Gunneridae</taxon>
        <taxon>Pentapetalae</taxon>
        <taxon>asterids</taxon>
        <taxon>lamiids</taxon>
        <taxon>Solanales</taxon>
        <taxon>Solanaceae</taxon>
        <taxon>Solanoideae</taxon>
        <taxon>Capsiceae</taxon>
        <taxon>Capsicum</taxon>
    </lineage>
</organism>
<dbReference type="Pfam" id="PF02902">
    <property type="entry name" value="Peptidase_C48"/>
    <property type="match status" value="1"/>
</dbReference>
<comment type="similarity">
    <text evidence="1">Belongs to the peptidase C48 family.</text>
</comment>
<evidence type="ECO:0000256" key="2">
    <source>
        <dbReference type="ARBA" id="ARBA00022670"/>
    </source>
</evidence>
<dbReference type="GO" id="GO:0008234">
    <property type="term" value="F:cysteine-type peptidase activity"/>
    <property type="evidence" value="ECO:0007669"/>
    <property type="project" value="InterPro"/>
</dbReference>
<dbReference type="PANTHER" id="PTHR31470:SF46">
    <property type="entry name" value="ULP1 PROTEASE FAMILY, C-TERMINAL CATALYTIC DOMAIN CONTAINING PROTEIN"/>
    <property type="match status" value="1"/>
</dbReference>
<keyword evidence="2" id="KW-0645">Protease</keyword>
<evidence type="ECO:0000313" key="5">
    <source>
        <dbReference type="EMBL" id="PHT83127.1"/>
    </source>
</evidence>
<dbReference type="PROSITE" id="PS50600">
    <property type="entry name" value="ULP_PROTEASE"/>
    <property type="match status" value="1"/>
</dbReference>
<keyword evidence="6" id="KW-1185">Reference proteome</keyword>
<dbReference type="Proteomes" id="UP000222542">
    <property type="component" value="Unassembled WGS sequence"/>
</dbReference>
<dbReference type="GO" id="GO:0006508">
    <property type="term" value="P:proteolysis"/>
    <property type="evidence" value="ECO:0007669"/>
    <property type="project" value="UniProtKB-KW"/>
</dbReference>
<comment type="caution">
    <text evidence="5">The sequence shown here is derived from an EMBL/GenBank/DDBJ whole genome shotgun (WGS) entry which is preliminary data.</text>
</comment>
<evidence type="ECO:0000259" key="4">
    <source>
        <dbReference type="PROSITE" id="PS50600"/>
    </source>
</evidence>
<dbReference type="PANTHER" id="PTHR31470">
    <property type="entry name" value="CYSTEINE PROTEINASES SUPERFAMILY PROTEIN-RELATED-RELATED"/>
    <property type="match status" value="1"/>
</dbReference>
<keyword evidence="3" id="KW-0378">Hydrolase</keyword>
<reference evidence="5 6" key="2">
    <citation type="journal article" date="2017" name="Genome Biol.">
        <title>New reference genome sequences of hot pepper reveal the massive evolution of plant disease-resistance genes by retroduplication.</title>
        <authorList>
            <person name="Kim S."/>
            <person name="Park J."/>
            <person name="Yeom S.I."/>
            <person name="Kim Y.M."/>
            <person name="Seo E."/>
            <person name="Kim K.T."/>
            <person name="Kim M.S."/>
            <person name="Lee J.M."/>
            <person name="Cheong K."/>
            <person name="Shin H.S."/>
            <person name="Kim S.B."/>
            <person name="Han K."/>
            <person name="Lee J."/>
            <person name="Park M."/>
            <person name="Lee H.A."/>
            <person name="Lee H.Y."/>
            <person name="Lee Y."/>
            <person name="Oh S."/>
            <person name="Lee J.H."/>
            <person name="Choi E."/>
            <person name="Choi E."/>
            <person name="Lee S.E."/>
            <person name="Jeon J."/>
            <person name="Kim H."/>
            <person name="Choi G."/>
            <person name="Song H."/>
            <person name="Lee J."/>
            <person name="Lee S.C."/>
            <person name="Kwon J.K."/>
            <person name="Lee H.Y."/>
            <person name="Koo N."/>
            <person name="Hong Y."/>
            <person name="Kim R.W."/>
            <person name="Kang W.H."/>
            <person name="Huh J.H."/>
            <person name="Kang B.C."/>
            <person name="Yang T.J."/>
            <person name="Lee Y.H."/>
            <person name="Bennetzen J.L."/>
            <person name="Choi D."/>
        </authorList>
    </citation>
    <scope>NUCLEOTIDE SEQUENCE [LARGE SCALE GENOMIC DNA]</scope>
    <source>
        <strain evidence="6">cv. CM334</strain>
    </source>
</reference>
<dbReference type="AlphaFoldDB" id="A0A2G2ZMB5"/>
<protein>
    <recommendedName>
        <fullName evidence="4">Ubiquitin-like protease family profile domain-containing protein</fullName>
    </recommendedName>
</protein>
<evidence type="ECO:0000256" key="3">
    <source>
        <dbReference type="ARBA" id="ARBA00022801"/>
    </source>
</evidence>
<reference evidence="5 6" key="1">
    <citation type="journal article" date="2014" name="Nat. Genet.">
        <title>Genome sequence of the hot pepper provides insights into the evolution of pungency in Capsicum species.</title>
        <authorList>
            <person name="Kim S."/>
            <person name="Park M."/>
            <person name="Yeom S.I."/>
            <person name="Kim Y.M."/>
            <person name="Lee J.M."/>
            <person name="Lee H.A."/>
            <person name="Seo E."/>
            <person name="Choi J."/>
            <person name="Cheong K."/>
            <person name="Kim K.T."/>
            <person name="Jung K."/>
            <person name="Lee G.W."/>
            <person name="Oh S.K."/>
            <person name="Bae C."/>
            <person name="Kim S.B."/>
            <person name="Lee H.Y."/>
            <person name="Kim S.Y."/>
            <person name="Kim M.S."/>
            <person name="Kang B.C."/>
            <person name="Jo Y.D."/>
            <person name="Yang H.B."/>
            <person name="Jeong H.J."/>
            <person name="Kang W.H."/>
            <person name="Kwon J.K."/>
            <person name="Shin C."/>
            <person name="Lim J.Y."/>
            <person name="Park J.H."/>
            <person name="Huh J.H."/>
            <person name="Kim J.S."/>
            <person name="Kim B.D."/>
            <person name="Cohen O."/>
            <person name="Paran I."/>
            <person name="Suh M.C."/>
            <person name="Lee S.B."/>
            <person name="Kim Y.K."/>
            <person name="Shin Y."/>
            <person name="Noh S.J."/>
            <person name="Park J."/>
            <person name="Seo Y.S."/>
            <person name="Kwon S.Y."/>
            <person name="Kim H.A."/>
            <person name="Park J.M."/>
            <person name="Kim H.J."/>
            <person name="Choi S.B."/>
            <person name="Bosland P.W."/>
            <person name="Reeves G."/>
            <person name="Jo S.H."/>
            <person name="Lee B.W."/>
            <person name="Cho H.T."/>
            <person name="Choi H.S."/>
            <person name="Lee M.S."/>
            <person name="Yu Y."/>
            <person name="Do Choi Y."/>
            <person name="Park B.S."/>
            <person name="van Deynze A."/>
            <person name="Ashrafi H."/>
            <person name="Hill T."/>
            <person name="Kim W.T."/>
            <person name="Pai H.S."/>
            <person name="Ahn H.K."/>
            <person name="Yeam I."/>
            <person name="Giovannoni J.J."/>
            <person name="Rose J.K."/>
            <person name="Sorensen I."/>
            <person name="Lee S.J."/>
            <person name="Kim R.W."/>
            <person name="Choi I.Y."/>
            <person name="Choi B.S."/>
            <person name="Lim J.S."/>
            <person name="Lee Y.H."/>
            <person name="Choi D."/>
        </authorList>
    </citation>
    <scope>NUCLEOTIDE SEQUENCE [LARGE SCALE GENOMIC DNA]</scope>
    <source>
        <strain evidence="6">cv. CM334</strain>
    </source>
</reference>
<sequence>MKEKSKVSTSILSKQDLVIKTDLHSLEFEMKAYMKTYIDQKIKDLERLMNARFTEVLNSLEQKNETVKQDVGIEKQSDIAVEEIQPLESIIPGREHDLALMIYKPPPTTPAEYGISDNAILSAFSMPQKNVLANKNAPAPCSRKPSNIYHSPFLTHFGSSSKGKKKLTSNERKFFSFEGYHITGDSPTVEMEIFKEWIHDGLYKQHTEKKDDDDHYKHLDVMYYLRKKYKNTNFSISRYTTTDYFFKVYINKAYANYYNSDVAKDLATQDTSARTDEVADMEKSLINTIKGLSTCADQPWHIVNEVFFPINCDNAFHWVLAVISLKDRCICVYDSMASSRKRKQTSDIEKLAVIILTYLQYSKFFEHKVPTDWTALKSYEGNSERDPF</sequence>
<dbReference type="Gramene" id="PHT83127">
    <property type="protein sequence ID" value="PHT83127"/>
    <property type="gene ID" value="T459_11570"/>
</dbReference>
<dbReference type="EMBL" id="AYRZ02000004">
    <property type="protein sequence ID" value="PHT83127.1"/>
    <property type="molecule type" value="Genomic_DNA"/>
</dbReference>
<dbReference type="InterPro" id="IPR003653">
    <property type="entry name" value="Peptidase_C48_C"/>
</dbReference>
<proteinExistence type="inferred from homology"/>
<name>A0A2G2ZMB5_CAPAN</name>
<accession>A0A2G2ZMB5</accession>
<dbReference type="Gene3D" id="3.40.395.10">
    <property type="entry name" value="Adenoviral Proteinase, Chain A"/>
    <property type="match status" value="1"/>
</dbReference>
<evidence type="ECO:0000313" key="6">
    <source>
        <dbReference type="Proteomes" id="UP000222542"/>
    </source>
</evidence>
<feature type="domain" description="Ubiquitin-like protease family profile" evidence="4">
    <location>
        <begin position="229"/>
        <end position="388"/>
    </location>
</feature>
<evidence type="ECO:0000256" key="1">
    <source>
        <dbReference type="ARBA" id="ARBA00005234"/>
    </source>
</evidence>